<comment type="cofactor">
    <cofactor evidence="4">
        <name>Mn(2+)</name>
        <dbReference type="ChEBI" id="CHEBI:29035"/>
    </cofactor>
    <text evidence="4">Binds 2 manganese ions per subunit.</text>
</comment>
<evidence type="ECO:0000256" key="3">
    <source>
        <dbReference type="ARBA" id="ARBA00022801"/>
    </source>
</evidence>
<feature type="binding site" evidence="4">
    <location>
        <position position="245"/>
    </location>
    <ligand>
        <name>Mn(2+)</name>
        <dbReference type="ChEBI" id="CHEBI:29035"/>
        <label>1</label>
    </ligand>
</feature>
<dbReference type="SUPFAM" id="SSF52768">
    <property type="entry name" value="Arginase/deacetylase"/>
    <property type="match status" value="1"/>
</dbReference>
<evidence type="ECO:0000256" key="4">
    <source>
        <dbReference type="PIRSR" id="PIRSR036979-1"/>
    </source>
</evidence>
<accession>A0A0D0Q5V9</accession>
<feature type="binding site" evidence="4">
    <location>
        <position position="166"/>
    </location>
    <ligand>
        <name>Mn(2+)</name>
        <dbReference type="ChEBI" id="CHEBI:29035"/>
        <label>1</label>
    </ligand>
</feature>
<dbReference type="InterPro" id="IPR020855">
    <property type="entry name" value="Ureohydrolase_Mn_BS"/>
</dbReference>
<dbReference type="InterPro" id="IPR023696">
    <property type="entry name" value="Ureohydrolase_dom_sf"/>
</dbReference>
<dbReference type="OrthoDB" id="9788689at2"/>
<dbReference type="GO" id="GO:0046872">
    <property type="term" value="F:metal ion binding"/>
    <property type="evidence" value="ECO:0007669"/>
    <property type="project" value="UniProtKB-KW"/>
</dbReference>
<keyword evidence="3 5" id="KW-0378">Hydrolase</keyword>
<dbReference type="PATRIC" id="fig|1123501.6.peg.3734"/>
<evidence type="ECO:0000256" key="2">
    <source>
        <dbReference type="ARBA" id="ARBA00022723"/>
    </source>
</evidence>
<dbReference type="Proteomes" id="UP000035100">
    <property type="component" value="Unassembled WGS sequence"/>
</dbReference>
<proteinExistence type="inferred from homology"/>
<dbReference type="NCBIfam" id="TIGR01230">
    <property type="entry name" value="agmatinase"/>
    <property type="match status" value="1"/>
</dbReference>
<dbReference type="STRING" id="1123501.Wenmar_03607"/>
<keyword evidence="7" id="KW-1185">Reference proteome</keyword>
<comment type="similarity">
    <text evidence="1">Belongs to the arginase family. Agmatinase subfamily.</text>
</comment>
<dbReference type="eggNOG" id="COG0010">
    <property type="taxonomic scope" value="Bacteria"/>
</dbReference>
<keyword evidence="4" id="KW-0464">Manganese</keyword>
<feature type="binding site" evidence="4">
    <location>
        <position position="139"/>
    </location>
    <ligand>
        <name>Mn(2+)</name>
        <dbReference type="ChEBI" id="CHEBI:29035"/>
        <label>1</label>
    </ligand>
</feature>
<dbReference type="Gene3D" id="3.40.800.10">
    <property type="entry name" value="Ureohydrolase domain"/>
    <property type="match status" value="1"/>
</dbReference>
<dbReference type="NCBIfam" id="NF002564">
    <property type="entry name" value="PRK02190.1"/>
    <property type="match status" value="1"/>
</dbReference>
<dbReference type="GO" id="GO:0008783">
    <property type="term" value="F:agmatinase activity"/>
    <property type="evidence" value="ECO:0007669"/>
    <property type="project" value="UniProtKB-EC"/>
</dbReference>
<feature type="binding site" evidence="4">
    <location>
        <position position="164"/>
    </location>
    <ligand>
        <name>Mn(2+)</name>
        <dbReference type="ChEBI" id="CHEBI:29035"/>
        <label>1</label>
    </ligand>
</feature>
<dbReference type="PIRSF" id="PIRSF036979">
    <property type="entry name" value="Arginase"/>
    <property type="match status" value="1"/>
</dbReference>
<dbReference type="AlphaFoldDB" id="A0A0D0Q5V9"/>
<dbReference type="Pfam" id="PF00491">
    <property type="entry name" value="Arginase"/>
    <property type="match status" value="1"/>
</dbReference>
<comment type="caution">
    <text evidence="6">The sequence shown here is derived from an EMBL/GenBank/DDBJ whole genome shotgun (WGS) entry which is preliminary data.</text>
</comment>
<sequence>MALEDAGRQVDHAFTREDLKGRSFENTFAGATSFLRRRYTKDLAGVDLAVTGVPFDQAVTNRPGARFGPRAIREASALQPYDPPYGWDGFDPLEEFAVADYGDMAFDYADVASVPAAIEAHAGAILGAGARMLTLGGDHSVTLPLLRAHAATHGPLGVVQFDAHSDLWPSGDGRRIDHGTFLYTAVKEGLVDPARSIQVGIRTVTDDYLGVEFVDARTVHERGAAHVAARVRERLGDGASYLSFDIDCLDPAFAPGTGTPVWGGLASWQAAAILRDLAGINFVGGDVVEVSPPYDPAGITAVAGAHVATELMCLLLWPRRGQGG</sequence>
<evidence type="ECO:0000256" key="1">
    <source>
        <dbReference type="ARBA" id="ARBA00009227"/>
    </source>
</evidence>
<evidence type="ECO:0000313" key="6">
    <source>
        <dbReference type="EMBL" id="KIQ67877.1"/>
    </source>
</evidence>
<dbReference type="InterPro" id="IPR005925">
    <property type="entry name" value="Agmatinase-rel"/>
</dbReference>
<dbReference type="EC" id="3.5.3.11" evidence="6"/>
<dbReference type="CDD" id="cd11592">
    <property type="entry name" value="Agmatinase_PAH"/>
    <property type="match status" value="1"/>
</dbReference>
<name>A0A0D0Q5V9_9RHOB</name>
<reference evidence="6 7" key="1">
    <citation type="submission" date="2013-01" db="EMBL/GenBank/DDBJ databases">
        <authorList>
            <person name="Fiebig A."/>
            <person name="Goeker M."/>
            <person name="Klenk H.-P.P."/>
        </authorList>
    </citation>
    <scope>NUCLEOTIDE SEQUENCE [LARGE SCALE GENOMIC DNA]</scope>
    <source>
        <strain evidence="6 7">DSM 24838</strain>
    </source>
</reference>
<dbReference type="PROSITE" id="PS51409">
    <property type="entry name" value="ARGINASE_2"/>
    <property type="match status" value="1"/>
</dbReference>
<protein>
    <submittedName>
        <fullName evidence="6">Agmatinase</fullName>
        <ecNumber evidence="6">3.5.3.11</ecNumber>
    </submittedName>
</protein>
<dbReference type="GO" id="GO:0033389">
    <property type="term" value="P:putrescine biosynthetic process from arginine, via agmatine"/>
    <property type="evidence" value="ECO:0007669"/>
    <property type="project" value="TreeGrafter"/>
</dbReference>
<dbReference type="InterPro" id="IPR006035">
    <property type="entry name" value="Ureohydrolase"/>
</dbReference>
<feature type="binding site" evidence="4">
    <location>
        <position position="162"/>
    </location>
    <ligand>
        <name>Mn(2+)</name>
        <dbReference type="ChEBI" id="CHEBI:29035"/>
        <label>1</label>
    </ligand>
</feature>
<dbReference type="PROSITE" id="PS01053">
    <property type="entry name" value="ARGINASE_1"/>
    <property type="match status" value="1"/>
</dbReference>
<dbReference type="RefSeq" id="WP_018302095.1">
    <property type="nucleotide sequence ID" value="NZ_KB902281.1"/>
</dbReference>
<evidence type="ECO:0000313" key="7">
    <source>
        <dbReference type="Proteomes" id="UP000035100"/>
    </source>
</evidence>
<dbReference type="EMBL" id="AONG01000019">
    <property type="protein sequence ID" value="KIQ67877.1"/>
    <property type="molecule type" value="Genomic_DNA"/>
</dbReference>
<evidence type="ECO:0000256" key="5">
    <source>
        <dbReference type="RuleBase" id="RU003684"/>
    </source>
</evidence>
<dbReference type="PANTHER" id="PTHR11358:SF26">
    <property type="entry name" value="GUANIDINO ACID HYDROLASE, MITOCHONDRIAL"/>
    <property type="match status" value="1"/>
</dbReference>
<gene>
    <name evidence="6" type="ORF">Wenmar_03607</name>
</gene>
<keyword evidence="2 4" id="KW-0479">Metal-binding</keyword>
<feature type="binding site" evidence="4">
    <location>
        <position position="247"/>
    </location>
    <ligand>
        <name>Mn(2+)</name>
        <dbReference type="ChEBI" id="CHEBI:29035"/>
        <label>1</label>
    </ligand>
</feature>
<dbReference type="PANTHER" id="PTHR11358">
    <property type="entry name" value="ARGINASE/AGMATINASE"/>
    <property type="match status" value="1"/>
</dbReference>
<organism evidence="6 7">
    <name type="scientific">Wenxinia marina DSM 24838</name>
    <dbReference type="NCBI Taxonomy" id="1123501"/>
    <lineage>
        <taxon>Bacteria</taxon>
        <taxon>Pseudomonadati</taxon>
        <taxon>Pseudomonadota</taxon>
        <taxon>Alphaproteobacteria</taxon>
        <taxon>Rhodobacterales</taxon>
        <taxon>Roseobacteraceae</taxon>
        <taxon>Wenxinia</taxon>
    </lineage>
</organism>